<dbReference type="InterPro" id="IPR015793">
    <property type="entry name" value="Pyrv_Knase_brl"/>
</dbReference>
<dbReference type="Pfam" id="PF02887">
    <property type="entry name" value="PK_C"/>
    <property type="match status" value="1"/>
</dbReference>
<evidence type="ECO:0000256" key="11">
    <source>
        <dbReference type="ARBA" id="ARBA00023152"/>
    </source>
</evidence>
<sequence>MSARAEPIGARLSCDYDSVMKGVKNRPTAPMMKLPIPKLPEKLEHLLEDGAVETSDATSDILTAGTKVVVTIGPACQEVETICDMIKSGMSCARLDLTNGDIEFHARTIRNVMDAAMRCQQMVAIMVDTAGPEIFVKSGDPETYENGWPKWGKATTVKMGQTVVITDLQTAKFSQARWPVTFEHFAKMCKVGDNITVGRYLSTGMEGSSVTLQVTKIVDEHDVECVAMNDAELNGLITLFIKDCHSFADLLLHDKEEDKSLPILSARDMEILKVLAKIKNQGSDCIDFLSLSYTSNKGQIIEARQALDALGLSSAKIMAKVESKKALSNFESILNAADGIIISRGNLGIDVSVEMFPMLQKALVQACNAAGKPVLATRVVDSMTQSPRPTRAEATDISNAVIDGVDGIILGAETLRGLFPVLCVKTVLLCARQAETIFDSGQHYNSVMKRTDFLTQLESMASSTVRVADKIQAALIVVVTGSGRTARMVAKYRPNVPVIALTVPRIRADAFNRWHYSGRHQARQSMIVRGLYPMLAVGSTDEGGILEDCVERAAGLGIAGASENIVILYNPPGSEVPVIKLVSMDRTGKKMDQRIQSSMNFAAMQNNAAMGSSGSESGDTSGVHFA</sequence>
<dbReference type="AlphaFoldDB" id="A0AAX4NYP0"/>
<dbReference type="SUPFAM" id="SSF51621">
    <property type="entry name" value="Phosphoenolpyruvate/pyruvate domain"/>
    <property type="match status" value="1"/>
</dbReference>
<comment type="similarity">
    <text evidence="3">Belongs to the pyruvate kinase family.</text>
</comment>
<evidence type="ECO:0000256" key="5">
    <source>
        <dbReference type="ARBA" id="ARBA00022679"/>
    </source>
</evidence>
<keyword evidence="5" id="KW-0808">Transferase</keyword>
<protein>
    <recommendedName>
        <fullName evidence="4">pyruvate kinase</fullName>
        <ecNumber evidence="4">2.7.1.40</ecNumber>
    </recommendedName>
</protein>
<evidence type="ECO:0000256" key="6">
    <source>
        <dbReference type="ARBA" id="ARBA00022723"/>
    </source>
</evidence>
<keyword evidence="12 16" id="KW-0670">Pyruvate</keyword>
<evidence type="ECO:0000256" key="9">
    <source>
        <dbReference type="ARBA" id="ARBA00022840"/>
    </source>
</evidence>
<keyword evidence="9" id="KW-0067">ATP-binding</keyword>
<keyword evidence="10" id="KW-0460">Magnesium</keyword>
<dbReference type="EC" id="2.7.1.40" evidence="4"/>
<evidence type="ECO:0000256" key="2">
    <source>
        <dbReference type="ARBA" id="ARBA00004997"/>
    </source>
</evidence>
<evidence type="ECO:0000256" key="1">
    <source>
        <dbReference type="ARBA" id="ARBA00001958"/>
    </source>
</evidence>
<evidence type="ECO:0000313" key="16">
    <source>
        <dbReference type="EMBL" id="WZN59082.1"/>
    </source>
</evidence>
<dbReference type="InterPro" id="IPR036918">
    <property type="entry name" value="Pyrv_Knase_C_sf"/>
</dbReference>
<dbReference type="InterPro" id="IPR015795">
    <property type="entry name" value="Pyrv_Knase_C"/>
</dbReference>
<dbReference type="EMBL" id="CP151501">
    <property type="protein sequence ID" value="WZN59082.1"/>
    <property type="molecule type" value="Genomic_DNA"/>
</dbReference>
<evidence type="ECO:0000256" key="12">
    <source>
        <dbReference type="ARBA" id="ARBA00023317"/>
    </source>
</evidence>
<organism evidence="16 17">
    <name type="scientific">Chloropicon roscoffensis</name>
    <dbReference type="NCBI Taxonomy" id="1461544"/>
    <lineage>
        <taxon>Eukaryota</taxon>
        <taxon>Viridiplantae</taxon>
        <taxon>Chlorophyta</taxon>
        <taxon>Chloropicophyceae</taxon>
        <taxon>Chloropicales</taxon>
        <taxon>Chloropicaceae</taxon>
        <taxon>Chloropicon</taxon>
    </lineage>
</organism>
<evidence type="ECO:0000259" key="15">
    <source>
        <dbReference type="Pfam" id="PF02887"/>
    </source>
</evidence>
<evidence type="ECO:0000313" key="17">
    <source>
        <dbReference type="Proteomes" id="UP001472866"/>
    </source>
</evidence>
<evidence type="ECO:0000256" key="8">
    <source>
        <dbReference type="ARBA" id="ARBA00022777"/>
    </source>
</evidence>
<name>A0AAX4NYP0_9CHLO</name>
<dbReference type="Gene3D" id="3.20.20.60">
    <property type="entry name" value="Phosphoenolpyruvate-binding domains"/>
    <property type="match status" value="1"/>
</dbReference>
<evidence type="ECO:0000256" key="3">
    <source>
        <dbReference type="ARBA" id="ARBA00008663"/>
    </source>
</evidence>
<evidence type="ECO:0000259" key="14">
    <source>
        <dbReference type="Pfam" id="PF00224"/>
    </source>
</evidence>
<dbReference type="InterPro" id="IPR015813">
    <property type="entry name" value="Pyrv/PenolPyrv_kinase-like_dom"/>
</dbReference>
<keyword evidence="8 16" id="KW-0418">Kinase</keyword>
<dbReference type="SUPFAM" id="SSF52935">
    <property type="entry name" value="PK C-terminal domain-like"/>
    <property type="match status" value="1"/>
</dbReference>
<reference evidence="16 17" key="1">
    <citation type="submission" date="2024-03" db="EMBL/GenBank/DDBJ databases">
        <title>Complete genome sequence of the green alga Chloropicon roscoffensis RCC1871.</title>
        <authorList>
            <person name="Lemieux C."/>
            <person name="Pombert J.-F."/>
            <person name="Otis C."/>
            <person name="Turmel M."/>
        </authorList>
    </citation>
    <scope>NUCLEOTIDE SEQUENCE [LARGE SCALE GENOMIC DNA]</scope>
    <source>
        <strain evidence="16 17">RCC1871</strain>
    </source>
</reference>
<evidence type="ECO:0000256" key="10">
    <source>
        <dbReference type="ARBA" id="ARBA00022842"/>
    </source>
</evidence>
<dbReference type="Gene3D" id="3.40.1380.20">
    <property type="entry name" value="Pyruvate kinase, C-terminal domain"/>
    <property type="match status" value="1"/>
</dbReference>
<dbReference type="InterPro" id="IPR040442">
    <property type="entry name" value="Pyrv_kinase-like_dom_sf"/>
</dbReference>
<evidence type="ECO:0000256" key="4">
    <source>
        <dbReference type="ARBA" id="ARBA00012142"/>
    </source>
</evidence>
<dbReference type="PANTHER" id="PTHR11817">
    <property type="entry name" value="PYRUVATE KINASE"/>
    <property type="match status" value="1"/>
</dbReference>
<dbReference type="Proteomes" id="UP001472866">
    <property type="component" value="Chromosome 01"/>
</dbReference>
<keyword evidence="6" id="KW-0479">Metal-binding</keyword>
<keyword evidence="17" id="KW-1185">Reference proteome</keyword>
<comment type="cofactor">
    <cofactor evidence="1">
        <name>K(+)</name>
        <dbReference type="ChEBI" id="CHEBI:29103"/>
    </cofactor>
</comment>
<gene>
    <name evidence="16" type="ORF">HKI87_01g06070</name>
</gene>
<feature type="domain" description="Pyruvate kinase barrel" evidence="14">
    <location>
        <begin position="66"/>
        <end position="424"/>
    </location>
</feature>
<dbReference type="GO" id="GO:0016301">
    <property type="term" value="F:kinase activity"/>
    <property type="evidence" value="ECO:0007669"/>
    <property type="project" value="UniProtKB-KW"/>
</dbReference>
<dbReference type="InterPro" id="IPR001697">
    <property type="entry name" value="Pyr_Knase"/>
</dbReference>
<dbReference type="GO" id="GO:0004743">
    <property type="term" value="F:pyruvate kinase activity"/>
    <property type="evidence" value="ECO:0007669"/>
    <property type="project" value="UniProtKB-EC"/>
</dbReference>
<accession>A0AAX4NYP0</accession>
<dbReference type="GO" id="GO:0000287">
    <property type="term" value="F:magnesium ion binding"/>
    <property type="evidence" value="ECO:0007669"/>
    <property type="project" value="InterPro"/>
</dbReference>
<dbReference type="Pfam" id="PF00224">
    <property type="entry name" value="PK"/>
    <property type="match status" value="1"/>
</dbReference>
<evidence type="ECO:0000256" key="13">
    <source>
        <dbReference type="ARBA" id="ARBA00048152"/>
    </source>
</evidence>
<dbReference type="GO" id="GO:0005524">
    <property type="term" value="F:ATP binding"/>
    <property type="evidence" value="ECO:0007669"/>
    <property type="project" value="UniProtKB-KW"/>
</dbReference>
<evidence type="ECO:0000256" key="7">
    <source>
        <dbReference type="ARBA" id="ARBA00022741"/>
    </source>
</evidence>
<proteinExistence type="inferred from homology"/>
<keyword evidence="7" id="KW-0547">Nucleotide-binding</keyword>
<comment type="catalytic activity">
    <reaction evidence="13">
        <text>pyruvate + ATP = phosphoenolpyruvate + ADP + H(+)</text>
        <dbReference type="Rhea" id="RHEA:18157"/>
        <dbReference type="ChEBI" id="CHEBI:15361"/>
        <dbReference type="ChEBI" id="CHEBI:15378"/>
        <dbReference type="ChEBI" id="CHEBI:30616"/>
        <dbReference type="ChEBI" id="CHEBI:58702"/>
        <dbReference type="ChEBI" id="CHEBI:456216"/>
        <dbReference type="EC" id="2.7.1.40"/>
    </reaction>
</comment>
<dbReference type="Gene3D" id="2.40.33.10">
    <property type="entry name" value="PK beta-barrel domain-like"/>
    <property type="match status" value="1"/>
</dbReference>
<dbReference type="InterPro" id="IPR015806">
    <property type="entry name" value="Pyrv_Knase_insert_dom_sf"/>
</dbReference>
<comment type="pathway">
    <text evidence="2">Carbohydrate degradation; glycolysis; pyruvate from D-glyceraldehyde 3-phosphate: step 5/5.</text>
</comment>
<feature type="domain" description="Pyruvate kinase C-terminal" evidence="15">
    <location>
        <begin position="458"/>
        <end position="569"/>
    </location>
</feature>
<keyword evidence="11" id="KW-0324">Glycolysis</keyword>
<dbReference type="GO" id="GO:0030955">
    <property type="term" value="F:potassium ion binding"/>
    <property type="evidence" value="ECO:0007669"/>
    <property type="project" value="InterPro"/>
</dbReference>